<proteinExistence type="predicted"/>
<dbReference type="EMBL" id="JAGMUV010000052">
    <property type="protein sequence ID" value="KAH7109351.1"/>
    <property type="molecule type" value="Genomic_DNA"/>
</dbReference>
<keyword evidence="2" id="KW-1185">Reference proteome</keyword>
<accession>A0A9P9I6A6</accession>
<reference evidence="1" key="1">
    <citation type="journal article" date="2021" name="Nat. Commun.">
        <title>Genetic determinants of endophytism in the Arabidopsis root mycobiome.</title>
        <authorList>
            <person name="Mesny F."/>
            <person name="Miyauchi S."/>
            <person name="Thiergart T."/>
            <person name="Pickel B."/>
            <person name="Atanasova L."/>
            <person name="Karlsson M."/>
            <person name="Huettel B."/>
            <person name="Barry K.W."/>
            <person name="Haridas S."/>
            <person name="Chen C."/>
            <person name="Bauer D."/>
            <person name="Andreopoulos W."/>
            <person name="Pangilinan J."/>
            <person name="LaButti K."/>
            <person name="Riley R."/>
            <person name="Lipzen A."/>
            <person name="Clum A."/>
            <person name="Drula E."/>
            <person name="Henrissat B."/>
            <person name="Kohler A."/>
            <person name="Grigoriev I.V."/>
            <person name="Martin F.M."/>
            <person name="Hacquard S."/>
        </authorList>
    </citation>
    <scope>NUCLEOTIDE SEQUENCE</scope>
    <source>
        <strain evidence="1">MPI-CAGE-AT-0147</strain>
    </source>
</reference>
<gene>
    <name evidence="1" type="ORF">EDB81DRAFT_895231</name>
</gene>
<dbReference type="OrthoDB" id="194468at2759"/>
<name>A0A9P9I6A6_9HYPO</name>
<sequence>MPDIEKPKVEGPRAKSMILFTDVRIVDTPGRGPYAGDVLVEDDKITAVGHISNRRQLEQDPGVIVIQGHGYALGGPGW</sequence>
<dbReference type="SUPFAM" id="SSF51338">
    <property type="entry name" value="Composite domain of metallo-dependent hydrolases"/>
    <property type="match status" value="1"/>
</dbReference>
<dbReference type="GO" id="GO:0016810">
    <property type="term" value="F:hydrolase activity, acting on carbon-nitrogen (but not peptide) bonds"/>
    <property type="evidence" value="ECO:0007669"/>
    <property type="project" value="InterPro"/>
</dbReference>
<evidence type="ECO:0000313" key="2">
    <source>
        <dbReference type="Proteomes" id="UP000738349"/>
    </source>
</evidence>
<dbReference type="AlphaFoldDB" id="A0A9P9I6A6"/>
<evidence type="ECO:0000313" key="1">
    <source>
        <dbReference type="EMBL" id="KAH7109351.1"/>
    </source>
</evidence>
<protein>
    <submittedName>
        <fullName evidence="1">Uncharacterized protein</fullName>
    </submittedName>
</protein>
<dbReference type="Gene3D" id="2.30.40.10">
    <property type="entry name" value="Urease, subunit C, domain 1"/>
    <property type="match status" value="1"/>
</dbReference>
<dbReference type="Proteomes" id="UP000738349">
    <property type="component" value="Unassembled WGS sequence"/>
</dbReference>
<comment type="caution">
    <text evidence="1">The sequence shown here is derived from an EMBL/GenBank/DDBJ whole genome shotgun (WGS) entry which is preliminary data.</text>
</comment>
<organism evidence="1 2">
    <name type="scientific">Dactylonectria macrodidyma</name>
    <dbReference type="NCBI Taxonomy" id="307937"/>
    <lineage>
        <taxon>Eukaryota</taxon>
        <taxon>Fungi</taxon>
        <taxon>Dikarya</taxon>
        <taxon>Ascomycota</taxon>
        <taxon>Pezizomycotina</taxon>
        <taxon>Sordariomycetes</taxon>
        <taxon>Hypocreomycetidae</taxon>
        <taxon>Hypocreales</taxon>
        <taxon>Nectriaceae</taxon>
        <taxon>Dactylonectria</taxon>
    </lineage>
</organism>
<dbReference type="InterPro" id="IPR011059">
    <property type="entry name" value="Metal-dep_hydrolase_composite"/>
</dbReference>